<dbReference type="AlphaFoldDB" id="M7MDR6"/>
<dbReference type="Gene3D" id="3.40.50.1820">
    <property type="entry name" value="alpha/beta hydrolase"/>
    <property type="match status" value="1"/>
</dbReference>
<evidence type="ECO:0000313" key="2">
    <source>
        <dbReference type="EMBL" id="EMQ94282.1"/>
    </source>
</evidence>
<dbReference type="InterPro" id="IPR000801">
    <property type="entry name" value="Esterase-like"/>
</dbReference>
<keyword evidence="1" id="KW-0732">Signal</keyword>
<sequence length="385" mass="44456">MNMKQTMAFMAFLLSISLSYGQELDTLKLYSQAFNQERTVYVHKPKFYKYKSEAVKLPVIYLLDGQHEWFVDPLLSDIQYLQYTKEIPQAIVVVIPLNQRNIECGIVDLHTELPLDAFITKELDPILQKYHPNDFKLIIGHSFSASFALYSYYRHPEYYAGVIANTPFDEMNLLVKGFIEQDPSVRKGISISIGGIANSKDYYHRKNYEQLKRDYPGFFNSIQVFEANYSAHNAVPIVATPTLLTAVFESFRSRYNHIAKVDDSYTLTSQPQSLAQELEHLQQASTIGLYAYPPEIADINGIASRYWNNQLEAYAVEVYKLGVSYYPKYYEFYLSLYELTFPTNKEASKAYLEKAESLLLRVEGHWDGKNDLLDAIQVEKSKNGW</sequence>
<comment type="caution">
    <text evidence="2">The sequence shown here is derived from an EMBL/GenBank/DDBJ whole genome shotgun (WGS) entry which is preliminary data.</text>
</comment>
<dbReference type="Proteomes" id="UP000012024">
    <property type="component" value="Unassembled WGS sequence"/>
</dbReference>
<name>M7MDR6_9FLAO</name>
<feature type="signal peptide" evidence="1">
    <location>
        <begin position="1"/>
        <end position="21"/>
    </location>
</feature>
<dbReference type="GeneID" id="98642264"/>
<organism evidence="2 3">
    <name type="scientific">Xanthomarina gelatinilytica</name>
    <dbReference type="NCBI Taxonomy" id="1137281"/>
    <lineage>
        <taxon>Bacteria</taxon>
        <taxon>Pseudomonadati</taxon>
        <taxon>Bacteroidota</taxon>
        <taxon>Flavobacteriia</taxon>
        <taxon>Flavobacteriales</taxon>
        <taxon>Flavobacteriaceae</taxon>
        <taxon>Xanthomarina</taxon>
    </lineage>
</organism>
<evidence type="ECO:0000256" key="1">
    <source>
        <dbReference type="SAM" id="SignalP"/>
    </source>
</evidence>
<dbReference type="Pfam" id="PF00756">
    <property type="entry name" value="Esterase"/>
    <property type="match status" value="1"/>
</dbReference>
<dbReference type="OrthoDB" id="9784036at2"/>
<protein>
    <submittedName>
        <fullName evidence="2">Putative esterase</fullName>
    </submittedName>
</protein>
<feature type="chain" id="PRO_5004081241" evidence="1">
    <location>
        <begin position="22"/>
        <end position="385"/>
    </location>
</feature>
<evidence type="ECO:0000313" key="3">
    <source>
        <dbReference type="Proteomes" id="UP000012024"/>
    </source>
</evidence>
<reference evidence="2 3" key="1">
    <citation type="submission" date="2012-12" db="EMBL/GenBank/DDBJ databases">
        <title>Genome assembly of Formosa sp. AK20.</title>
        <authorList>
            <person name="Kumar R."/>
            <person name="Khatri I."/>
            <person name="Vaidya B."/>
            <person name="Subramanian S."/>
            <person name="Pinnaka A."/>
        </authorList>
    </citation>
    <scope>NUCLEOTIDE SEQUENCE [LARGE SCALE GENOMIC DNA]</scope>
    <source>
        <strain evidence="2 3">AK20</strain>
    </source>
</reference>
<keyword evidence="3" id="KW-1185">Reference proteome</keyword>
<dbReference type="EMBL" id="ANLA01000019">
    <property type="protein sequence ID" value="EMQ94282.1"/>
    <property type="molecule type" value="Genomic_DNA"/>
</dbReference>
<dbReference type="eggNOG" id="COG2819">
    <property type="taxonomic scope" value="Bacteria"/>
</dbReference>
<dbReference type="InterPro" id="IPR029058">
    <property type="entry name" value="AB_hydrolase_fold"/>
</dbReference>
<gene>
    <name evidence="2" type="ORF">D778_00997</name>
</gene>
<dbReference type="SUPFAM" id="SSF53474">
    <property type="entry name" value="alpha/beta-Hydrolases"/>
    <property type="match status" value="1"/>
</dbReference>
<accession>M7MDR6</accession>
<proteinExistence type="predicted"/>
<dbReference type="RefSeq" id="WP_007651074.1">
    <property type="nucleotide sequence ID" value="NZ_ANLA01000019.1"/>
</dbReference>
<dbReference type="PATRIC" id="fig|1137281.3.peg.2429"/>